<protein>
    <submittedName>
        <fullName evidence="1">Uncharacterized protein</fullName>
    </submittedName>
</protein>
<name>A0A8X6INK9_NEPPI</name>
<dbReference type="Proteomes" id="UP000887013">
    <property type="component" value="Unassembled WGS sequence"/>
</dbReference>
<evidence type="ECO:0000313" key="2">
    <source>
        <dbReference type="Proteomes" id="UP000887013"/>
    </source>
</evidence>
<proteinExistence type="predicted"/>
<comment type="caution">
    <text evidence="1">The sequence shown here is derived from an EMBL/GenBank/DDBJ whole genome shotgun (WGS) entry which is preliminary data.</text>
</comment>
<accession>A0A8X6INK9</accession>
<evidence type="ECO:0000313" key="1">
    <source>
        <dbReference type="EMBL" id="GFS50647.1"/>
    </source>
</evidence>
<dbReference type="OrthoDB" id="6424769at2759"/>
<keyword evidence="2" id="KW-1185">Reference proteome</keyword>
<reference evidence="1" key="1">
    <citation type="submission" date="2020-08" db="EMBL/GenBank/DDBJ databases">
        <title>Multicomponent nature underlies the extraordinary mechanical properties of spider dragline silk.</title>
        <authorList>
            <person name="Kono N."/>
            <person name="Nakamura H."/>
            <person name="Mori M."/>
            <person name="Yoshida Y."/>
            <person name="Ohtoshi R."/>
            <person name="Malay A.D."/>
            <person name="Moran D.A.P."/>
            <person name="Tomita M."/>
            <person name="Numata K."/>
            <person name="Arakawa K."/>
        </authorList>
    </citation>
    <scope>NUCLEOTIDE SEQUENCE</scope>
</reference>
<organism evidence="1 2">
    <name type="scientific">Nephila pilipes</name>
    <name type="common">Giant wood spider</name>
    <name type="synonym">Nephila maculata</name>
    <dbReference type="NCBI Taxonomy" id="299642"/>
    <lineage>
        <taxon>Eukaryota</taxon>
        <taxon>Metazoa</taxon>
        <taxon>Ecdysozoa</taxon>
        <taxon>Arthropoda</taxon>
        <taxon>Chelicerata</taxon>
        <taxon>Arachnida</taxon>
        <taxon>Araneae</taxon>
        <taxon>Araneomorphae</taxon>
        <taxon>Entelegynae</taxon>
        <taxon>Araneoidea</taxon>
        <taxon>Nephilidae</taxon>
        <taxon>Nephila</taxon>
    </lineage>
</organism>
<dbReference type="EMBL" id="BMAW01091579">
    <property type="protein sequence ID" value="GFS50647.1"/>
    <property type="molecule type" value="Genomic_DNA"/>
</dbReference>
<dbReference type="AlphaFoldDB" id="A0A8X6INK9"/>
<sequence length="132" mass="15250">MKNLAKYRTSNINGNSRYQAQYSRIVGVRISPKITCDSYEREGHTARFCPTRFLKKIDPSRTAQDNTVIAVKPNGSQYFPILTAKISVPVEATTNVAELLTTWMKTSHQKINYRFWFSDFSNTQRVHIWSTI</sequence>
<gene>
    <name evidence="1" type="ORF">NPIL_247771</name>
</gene>